<keyword evidence="3" id="KW-0676">Redox-active center</keyword>
<dbReference type="PANTHER" id="PTHR42852">
    <property type="entry name" value="THIOL:DISULFIDE INTERCHANGE PROTEIN DSBE"/>
    <property type="match status" value="1"/>
</dbReference>
<organism evidence="5 6">
    <name type="scientific">Pedobacter nyackensis</name>
    <dbReference type="NCBI Taxonomy" id="475255"/>
    <lineage>
        <taxon>Bacteria</taxon>
        <taxon>Pseudomonadati</taxon>
        <taxon>Bacteroidota</taxon>
        <taxon>Sphingobacteriia</taxon>
        <taxon>Sphingobacteriales</taxon>
        <taxon>Sphingobacteriaceae</taxon>
        <taxon>Pedobacter</taxon>
    </lineage>
</organism>
<sequence>MPVKVKSHKTLIKYFSLPKHNPDSMKRLIKIALICSLAIPTLSIAQGKKAETVADKATLSTLVKAVEAAPDSLTAHDAYIKAAGVNNPAVVAQYDKWMKKFPKSAIVPYALAKAYLNHESPKAKPYLLKVVAIDTNFTEAWGGLWTDAQRWGDFKGGDEYLKKATESDPQNASYAFYYSSSFRDKDPKTYHDLTMGVAKRFPESDRGAQALYWYATRSKDIADKMKYYELLRTSYSPAKFNWSASGMTSYFDLLLAEDSKKALELAQDMAKIEKQEKDWTNLKLQAQRVNDAKALMKEKKSAEALALLAQVKLPRYYSFNKEILVLKAEAYALAGNTNAAYDSLIVSFAKQPGVKLKLVINGYGVKLGKNEGQVNTDILKYINSNAQTATPFTLKNYLMPGQTSLSDYKGKVVLLTYWFPGCGPCRGEFPHFENVVRKFKGKDFSYVGINIVSDQNEYVVPFMKGSGYSFTPLEDIEGRQKGNLDNRGAAPANFIIDKEGRVVFSNFRTDGDNEDELELMINLMLQRKGSIVK</sequence>
<dbReference type="CDD" id="cd02966">
    <property type="entry name" value="TlpA_like_family"/>
    <property type="match status" value="1"/>
</dbReference>
<evidence type="ECO:0000256" key="1">
    <source>
        <dbReference type="ARBA" id="ARBA00004196"/>
    </source>
</evidence>
<dbReference type="STRING" id="475255.SAMN04488101_111138"/>
<dbReference type="InterPro" id="IPR011990">
    <property type="entry name" value="TPR-like_helical_dom_sf"/>
</dbReference>
<dbReference type="AlphaFoldDB" id="A0A1W2ECK2"/>
<dbReference type="InterPro" id="IPR013766">
    <property type="entry name" value="Thioredoxin_domain"/>
</dbReference>
<dbReference type="PANTHER" id="PTHR42852:SF17">
    <property type="entry name" value="THIOREDOXIN-LIKE PROTEIN HI_1115"/>
    <property type="match status" value="1"/>
</dbReference>
<feature type="domain" description="Thioredoxin" evidence="4">
    <location>
        <begin position="383"/>
        <end position="526"/>
    </location>
</feature>
<evidence type="ECO:0000313" key="6">
    <source>
        <dbReference type="Proteomes" id="UP000192678"/>
    </source>
</evidence>
<proteinExistence type="predicted"/>
<comment type="subcellular location">
    <subcellularLocation>
        <location evidence="1">Cell envelope</location>
    </subcellularLocation>
</comment>
<dbReference type="InterPro" id="IPR013740">
    <property type="entry name" value="Redoxin"/>
</dbReference>
<keyword evidence="6" id="KW-1185">Reference proteome</keyword>
<dbReference type="SUPFAM" id="SSF52833">
    <property type="entry name" value="Thioredoxin-like"/>
    <property type="match status" value="1"/>
</dbReference>
<dbReference type="SUPFAM" id="SSF48452">
    <property type="entry name" value="TPR-like"/>
    <property type="match status" value="1"/>
</dbReference>
<dbReference type="EMBL" id="FWYB01000011">
    <property type="protein sequence ID" value="SMD07480.1"/>
    <property type="molecule type" value="Genomic_DNA"/>
</dbReference>
<dbReference type="Gene3D" id="3.40.30.10">
    <property type="entry name" value="Glutaredoxin"/>
    <property type="match status" value="1"/>
</dbReference>
<dbReference type="PROSITE" id="PS00194">
    <property type="entry name" value="THIOREDOXIN_1"/>
    <property type="match status" value="1"/>
</dbReference>
<protein>
    <submittedName>
        <fullName evidence="5">Peroxiredoxin</fullName>
    </submittedName>
</protein>
<dbReference type="Pfam" id="PF08534">
    <property type="entry name" value="Redoxin"/>
    <property type="match status" value="1"/>
</dbReference>
<gene>
    <name evidence="5" type="ORF">SAMN04488101_111138</name>
</gene>
<evidence type="ECO:0000313" key="5">
    <source>
        <dbReference type="EMBL" id="SMD07480.1"/>
    </source>
</evidence>
<accession>A0A1W2ECK2</accession>
<dbReference type="InterPro" id="IPR050553">
    <property type="entry name" value="Thioredoxin_ResA/DsbE_sf"/>
</dbReference>
<dbReference type="GO" id="GO:0006950">
    <property type="term" value="P:response to stress"/>
    <property type="evidence" value="ECO:0007669"/>
    <property type="project" value="UniProtKB-ARBA"/>
</dbReference>
<evidence type="ECO:0000256" key="2">
    <source>
        <dbReference type="ARBA" id="ARBA00022748"/>
    </source>
</evidence>
<name>A0A1W2ECK2_9SPHI</name>
<reference evidence="5 6" key="1">
    <citation type="submission" date="2017-04" db="EMBL/GenBank/DDBJ databases">
        <authorList>
            <person name="Afonso C.L."/>
            <person name="Miller P.J."/>
            <person name="Scott M.A."/>
            <person name="Spackman E."/>
            <person name="Goraichik I."/>
            <person name="Dimitrov K.M."/>
            <person name="Suarez D.L."/>
            <person name="Swayne D.E."/>
        </authorList>
    </citation>
    <scope>NUCLEOTIDE SEQUENCE [LARGE SCALE GENOMIC DNA]</scope>
    <source>
        <strain evidence="5 6">DSM 19625</strain>
    </source>
</reference>
<dbReference type="Gene3D" id="1.25.40.10">
    <property type="entry name" value="Tetratricopeptide repeat domain"/>
    <property type="match status" value="1"/>
</dbReference>
<dbReference type="InterPro" id="IPR017937">
    <property type="entry name" value="Thioredoxin_CS"/>
</dbReference>
<dbReference type="GO" id="GO:0017004">
    <property type="term" value="P:cytochrome complex assembly"/>
    <property type="evidence" value="ECO:0007669"/>
    <property type="project" value="UniProtKB-KW"/>
</dbReference>
<evidence type="ECO:0000256" key="3">
    <source>
        <dbReference type="ARBA" id="ARBA00023284"/>
    </source>
</evidence>
<dbReference type="GO" id="GO:0016491">
    <property type="term" value="F:oxidoreductase activity"/>
    <property type="evidence" value="ECO:0007669"/>
    <property type="project" value="InterPro"/>
</dbReference>
<evidence type="ECO:0000259" key="4">
    <source>
        <dbReference type="PROSITE" id="PS51352"/>
    </source>
</evidence>
<dbReference type="PROSITE" id="PS51352">
    <property type="entry name" value="THIOREDOXIN_2"/>
    <property type="match status" value="1"/>
</dbReference>
<dbReference type="Proteomes" id="UP000192678">
    <property type="component" value="Unassembled WGS sequence"/>
</dbReference>
<dbReference type="InterPro" id="IPR036249">
    <property type="entry name" value="Thioredoxin-like_sf"/>
</dbReference>
<dbReference type="GO" id="GO:0030313">
    <property type="term" value="C:cell envelope"/>
    <property type="evidence" value="ECO:0007669"/>
    <property type="project" value="UniProtKB-SubCell"/>
</dbReference>
<keyword evidence="2" id="KW-0201">Cytochrome c-type biogenesis</keyword>